<evidence type="ECO:0000313" key="2">
    <source>
        <dbReference type="Proteomes" id="UP001589862"/>
    </source>
</evidence>
<dbReference type="EMBL" id="JBHLUB010000031">
    <property type="protein sequence ID" value="MFC0582638.1"/>
    <property type="molecule type" value="Genomic_DNA"/>
</dbReference>
<dbReference type="RefSeq" id="WP_377459945.1">
    <property type="nucleotide sequence ID" value="NZ_JBHLUB010000031.1"/>
</dbReference>
<dbReference type="Proteomes" id="UP001589862">
    <property type="component" value="Unassembled WGS sequence"/>
</dbReference>
<keyword evidence="2" id="KW-1185">Reference proteome</keyword>
<name>A0ABV6PC09_9MICC</name>
<proteinExistence type="predicted"/>
<reference evidence="1 2" key="1">
    <citation type="submission" date="2024-09" db="EMBL/GenBank/DDBJ databases">
        <authorList>
            <person name="Sun Q."/>
            <person name="Mori K."/>
        </authorList>
    </citation>
    <scope>NUCLEOTIDE SEQUENCE [LARGE SCALE GENOMIC DNA]</scope>
    <source>
        <strain evidence="1 2">NCAIM B.02604</strain>
    </source>
</reference>
<accession>A0ABV6PC09</accession>
<evidence type="ECO:0008006" key="3">
    <source>
        <dbReference type="Google" id="ProtNLM"/>
    </source>
</evidence>
<sequence>MSKLGGMKCTQLSSTDAKEVLRTLFDDEVLNHGSYNVVFAHDHAHGSELAGYLIGYRFAPLELMALPFALSLDPEHMDMATPVTRGATVGADLTNLVDIADLGSSYRLQLSTERTLLFEVSEHTLISWACAGPEERVLVELEQSTDAADFHAFMHQVFDRFDEFDQGHQS</sequence>
<comment type="caution">
    <text evidence="1">The sequence shown here is derived from an EMBL/GenBank/DDBJ whole genome shotgun (WGS) entry which is preliminary data.</text>
</comment>
<evidence type="ECO:0000313" key="1">
    <source>
        <dbReference type="EMBL" id="MFC0582638.1"/>
    </source>
</evidence>
<protein>
    <recommendedName>
        <fullName evidence="3">YbjN domain-containing protein</fullName>
    </recommendedName>
</protein>
<gene>
    <name evidence="1" type="ORF">ACFFFR_09650</name>
</gene>
<organism evidence="1 2">
    <name type="scientific">Micrococcoides hystricis</name>
    <dbReference type="NCBI Taxonomy" id="1572761"/>
    <lineage>
        <taxon>Bacteria</taxon>
        <taxon>Bacillati</taxon>
        <taxon>Actinomycetota</taxon>
        <taxon>Actinomycetes</taxon>
        <taxon>Micrococcales</taxon>
        <taxon>Micrococcaceae</taxon>
        <taxon>Micrococcoides</taxon>
    </lineage>
</organism>